<evidence type="ECO:0000256" key="1">
    <source>
        <dbReference type="SAM" id="MobiDB-lite"/>
    </source>
</evidence>
<reference evidence="2" key="1">
    <citation type="submission" date="2023-09" db="UniProtKB">
        <authorList>
            <consortium name="Ensembl"/>
        </authorList>
    </citation>
    <scope>IDENTIFICATION</scope>
</reference>
<sequence length="102" mass="11725">MTSQHLIMTRTKLQVWFSSSTRVWKIRWRPCASRLWKREDGERGGKEVEREGAGVSRGGQTKQQQGMLHLEVTPGAICPEVLKPLIYLFILSSRPPSLFFPK</sequence>
<dbReference type="GeneTree" id="ENSGT00910000147716"/>
<organism evidence="2">
    <name type="scientific">Balaenoptera musculus</name>
    <name type="common">Blue whale</name>
    <dbReference type="NCBI Taxonomy" id="9771"/>
    <lineage>
        <taxon>Eukaryota</taxon>
        <taxon>Metazoa</taxon>
        <taxon>Chordata</taxon>
        <taxon>Craniata</taxon>
        <taxon>Vertebrata</taxon>
        <taxon>Euteleostomi</taxon>
        <taxon>Mammalia</taxon>
        <taxon>Eutheria</taxon>
        <taxon>Laurasiatheria</taxon>
        <taxon>Artiodactyla</taxon>
        <taxon>Whippomorpha</taxon>
        <taxon>Cetacea</taxon>
        <taxon>Mysticeti</taxon>
        <taxon>Balaenopteridae</taxon>
        <taxon>Balaenoptera</taxon>
    </lineage>
</organism>
<feature type="region of interest" description="Disordered" evidence="1">
    <location>
        <begin position="39"/>
        <end position="65"/>
    </location>
</feature>
<feature type="compositionally biased region" description="Basic and acidic residues" evidence="1">
    <location>
        <begin position="39"/>
        <end position="52"/>
    </location>
</feature>
<evidence type="ECO:0000313" key="2">
    <source>
        <dbReference type="Ensembl" id="ENSBMSP00010027124.1"/>
    </source>
</evidence>
<dbReference type="AlphaFoldDB" id="A0A8C0DV70"/>
<dbReference type="Ensembl" id="ENSBMST00010029865.1">
    <property type="protein sequence ID" value="ENSBMSP00010027124.1"/>
    <property type="gene ID" value="ENSBMSG00010019734.1"/>
</dbReference>
<accession>A0A8C0DV70</accession>
<protein>
    <submittedName>
        <fullName evidence="2">Uncharacterized protein</fullName>
    </submittedName>
</protein>
<proteinExistence type="predicted"/>
<name>A0A8C0DV70_BALMU</name>